<dbReference type="EMBL" id="JAFHKR010000039">
    <property type="protein sequence ID" value="MBN3554603.1"/>
    <property type="molecule type" value="Genomic_DNA"/>
</dbReference>
<organism evidence="1 2">
    <name type="scientific">Fictibacillus nanhaiensis</name>
    <dbReference type="NCBI Taxonomy" id="742169"/>
    <lineage>
        <taxon>Bacteria</taxon>
        <taxon>Bacillati</taxon>
        <taxon>Bacillota</taxon>
        <taxon>Bacilli</taxon>
        <taxon>Bacillales</taxon>
        <taxon>Fictibacillaceae</taxon>
        <taxon>Fictibacillus</taxon>
    </lineage>
</organism>
<dbReference type="RefSeq" id="WP_205725626.1">
    <property type="nucleotide sequence ID" value="NZ_JAFHKR010000039.1"/>
</dbReference>
<gene>
    <name evidence="1" type="ORF">JYA63_10025</name>
</gene>
<comment type="caution">
    <text evidence="1">The sequence shown here is derived from an EMBL/GenBank/DDBJ whole genome shotgun (WGS) entry which is preliminary data.</text>
</comment>
<evidence type="ECO:0000313" key="1">
    <source>
        <dbReference type="EMBL" id="MBN3554603.1"/>
    </source>
</evidence>
<sequence>MEIFQFTKGSGKHISKFNSDFVMSRIVKTEMPAHIGCVHLEAGGVIGYHQAVVPQILLVVSGEAEVCGEDKVIQKVKTGEAVFWIKGEYHETSTNGGLTAIIIESEMLEPAFFMTLK</sequence>
<protein>
    <submittedName>
        <fullName evidence="1">Cupin</fullName>
    </submittedName>
</protein>
<dbReference type="InterPro" id="IPR011051">
    <property type="entry name" value="RmlC_Cupin_sf"/>
</dbReference>
<evidence type="ECO:0000313" key="2">
    <source>
        <dbReference type="Proteomes" id="UP001296923"/>
    </source>
</evidence>
<proteinExistence type="predicted"/>
<accession>A0ABS2ZP02</accession>
<name>A0ABS2ZP02_9BACL</name>
<keyword evidence="2" id="KW-1185">Reference proteome</keyword>
<dbReference type="Gene3D" id="2.60.120.10">
    <property type="entry name" value="Jelly Rolls"/>
    <property type="match status" value="1"/>
</dbReference>
<dbReference type="Proteomes" id="UP001296923">
    <property type="component" value="Unassembled WGS sequence"/>
</dbReference>
<reference evidence="1 2" key="1">
    <citation type="submission" date="2021-01" db="EMBL/GenBank/DDBJ databases">
        <title>Genome Sequencing of Type Strains.</title>
        <authorList>
            <person name="Lemaire J.F."/>
            <person name="Inderbitzin P."/>
            <person name="Collins S.B."/>
            <person name="Wespe N."/>
            <person name="Knight-Connoni V."/>
        </authorList>
    </citation>
    <scope>NUCLEOTIDE SEQUENCE [LARGE SCALE GENOMIC DNA]</scope>
    <source>
        <strain evidence="1 2">DSM 23009</strain>
    </source>
</reference>
<dbReference type="InterPro" id="IPR014710">
    <property type="entry name" value="RmlC-like_jellyroll"/>
</dbReference>
<dbReference type="SUPFAM" id="SSF51182">
    <property type="entry name" value="RmlC-like cupins"/>
    <property type="match status" value="1"/>
</dbReference>